<proteinExistence type="inferred from homology"/>
<keyword evidence="3 7" id="KW-0645">Protease</keyword>
<evidence type="ECO:0000256" key="2">
    <source>
        <dbReference type="ARBA" id="ARBA00008683"/>
    </source>
</evidence>
<dbReference type="NCBIfam" id="TIGR00705">
    <property type="entry name" value="SppA_67K"/>
    <property type="match status" value="1"/>
</dbReference>
<keyword evidence="12" id="KW-1185">Reference proteome</keyword>
<dbReference type="PIRSF" id="PIRSF001217">
    <property type="entry name" value="Protease_4_SppA"/>
    <property type="match status" value="1"/>
</dbReference>
<feature type="active site" description="Proton donor/acceptor" evidence="8">
    <location>
        <position position="201"/>
    </location>
</feature>
<dbReference type="PANTHER" id="PTHR33209:SF1">
    <property type="entry name" value="PEPTIDASE S49 DOMAIN-CONTAINING PROTEIN"/>
    <property type="match status" value="1"/>
</dbReference>
<name>A0A2T1C5E7_9CYAN</name>
<evidence type="ECO:0000256" key="9">
    <source>
        <dbReference type="SAM" id="Phobius"/>
    </source>
</evidence>
<dbReference type="InterPro" id="IPR002142">
    <property type="entry name" value="Peptidase_S49"/>
</dbReference>
<organism evidence="11 12">
    <name type="scientific">Merismopedia glauca CCAP 1448/3</name>
    <dbReference type="NCBI Taxonomy" id="1296344"/>
    <lineage>
        <taxon>Bacteria</taxon>
        <taxon>Bacillati</taxon>
        <taxon>Cyanobacteriota</taxon>
        <taxon>Cyanophyceae</taxon>
        <taxon>Synechococcales</taxon>
        <taxon>Merismopediaceae</taxon>
        <taxon>Merismopedia</taxon>
    </lineage>
</organism>
<evidence type="ECO:0000256" key="1">
    <source>
        <dbReference type="ARBA" id="ARBA00004370"/>
    </source>
</evidence>
<evidence type="ECO:0000313" key="12">
    <source>
        <dbReference type="Proteomes" id="UP000238762"/>
    </source>
</evidence>
<dbReference type="Proteomes" id="UP000238762">
    <property type="component" value="Unassembled WGS sequence"/>
</dbReference>
<accession>A0A2T1C5E7</accession>
<dbReference type="Pfam" id="PF01343">
    <property type="entry name" value="Peptidase_S49"/>
    <property type="match status" value="2"/>
</dbReference>
<evidence type="ECO:0000256" key="3">
    <source>
        <dbReference type="ARBA" id="ARBA00022670"/>
    </source>
</evidence>
<feature type="domain" description="Peptidase S49" evidence="10">
    <location>
        <begin position="133"/>
        <end position="283"/>
    </location>
</feature>
<evidence type="ECO:0000259" key="10">
    <source>
        <dbReference type="Pfam" id="PF01343"/>
    </source>
</evidence>
<dbReference type="Gene3D" id="3.90.226.10">
    <property type="entry name" value="2-enoyl-CoA Hydratase, Chain A, domain 1"/>
    <property type="match status" value="2"/>
</dbReference>
<dbReference type="InterPro" id="IPR047217">
    <property type="entry name" value="S49_SppA_67K_type_N"/>
</dbReference>
<feature type="active site" description="Nucleophile" evidence="8">
    <location>
        <position position="398"/>
    </location>
</feature>
<protein>
    <recommendedName>
        <fullName evidence="7">Protease 4</fullName>
        <ecNumber evidence="7">3.4.21.-</ecNumber>
    </recommendedName>
    <alternativeName>
        <fullName evidence="7">Endopeptidase IV</fullName>
    </alternativeName>
    <alternativeName>
        <fullName evidence="7">Protease IV</fullName>
    </alternativeName>
    <alternativeName>
        <fullName evidence="7">Signal peptide peptidase</fullName>
    </alternativeName>
</protein>
<dbReference type="PANTHER" id="PTHR33209">
    <property type="entry name" value="PROTEASE 4"/>
    <property type="match status" value="1"/>
</dbReference>
<dbReference type="CDD" id="cd07023">
    <property type="entry name" value="S49_Sppa_N_C"/>
    <property type="match status" value="1"/>
</dbReference>
<gene>
    <name evidence="11" type="primary">sppA</name>
    <name evidence="11" type="ORF">C7B64_08045</name>
</gene>
<feature type="domain" description="Peptidase S49" evidence="10">
    <location>
        <begin position="383"/>
        <end position="532"/>
    </location>
</feature>
<dbReference type="InterPro" id="IPR029045">
    <property type="entry name" value="ClpP/crotonase-like_dom_sf"/>
</dbReference>
<sequence>MRNFLKQTLASTIGSCLGLLLFGGFATFGLIFLLVNASLKETTPVVENKSVLIFDLSLNITDSNPKGGDTVLATALSGDSGDSLSLRQVVNAIDKASKDSRISALFIDGSGGNPETGNGLASLREIRSALDRFKASGKQILAYDVGMEKRDYYLSSVANQIWMNPYGELEMNGWSTQPVFFAKALQKYGIGVQVVRVGKYKSAVEPFLLNQLSPENRQQLQALLNDLWQEFLTTTATSRKLTPQQLQTLADTQGVLSAEEAKQKGLVDKVAYVDEVRSQLQKISETKDEKTGFAGIELKEYVKQSKESSQKSFKGNRIAVVYAEGEIVNGTGKIGEVGGDRFAKKLRQLRLDNDVKAVVLRVNSPGGSVIGSDIIQREVLLIQKSKPLVVSMGDVAASGGYWISTYSDRIFAEKGTITGSIGVFGLLPNIQKLANDNGVSWDVVKTSKFADIDAINRPKTPEELAIYQKQVNRTYQTFITKVAESRKIAPDKVAEIAQGRVWSGKEAKNLGLVDEIGGLDRAIDYAAKKAKLEGKFNIEEYPESRSFEERILEQLTGDSATTQTQLPIPLNSQLKKIQKDLAVLKYINSGFTIYARLPFSLEIE</sequence>
<dbReference type="Gene3D" id="6.20.330.10">
    <property type="match status" value="1"/>
</dbReference>
<dbReference type="GO" id="GO:0008236">
    <property type="term" value="F:serine-type peptidase activity"/>
    <property type="evidence" value="ECO:0007669"/>
    <property type="project" value="UniProtKB-KW"/>
</dbReference>
<comment type="similarity">
    <text evidence="2 7">Belongs to the peptidase S49 family.</text>
</comment>
<keyword evidence="7" id="KW-0997">Cell inner membrane</keyword>
<evidence type="ECO:0000256" key="6">
    <source>
        <dbReference type="ARBA" id="ARBA00023136"/>
    </source>
</evidence>
<dbReference type="SUPFAM" id="SSF52096">
    <property type="entry name" value="ClpP/crotonase"/>
    <property type="match status" value="2"/>
</dbReference>
<comment type="caution">
    <text evidence="11">The sequence shown here is derived from an EMBL/GenBank/DDBJ whole genome shotgun (WGS) entry which is preliminary data.</text>
</comment>
<evidence type="ECO:0000256" key="4">
    <source>
        <dbReference type="ARBA" id="ARBA00022801"/>
    </source>
</evidence>
<keyword evidence="4 7" id="KW-0378">Hydrolase</keyword>
<dbReference type="NCBIfam" id="TIGR00706">
    <property type="entry name" value="SppA_dom"/>
    <property type="match status" value="1"/>
</dbReference>
<dbReference type="OrthoDB" id="9764363at2"/>
<feature type="transmembrane region" description="Helical" evidence="9">
    <location>
        <begin position="12"/>
        <end position="35"/>
    </location>
</feature>
<dbReference type="RefSeq" id="WP_106288126.1">
    <property type="nucleotide sequence ID" value="NZ_CAWNTC010000252.1"/>
</dbReference>
<dbReference type="CDD" id="cd07018">
    <property type="entry name" value="S49_SppA_67K_type"/>
    <property type="match status" value="1"/>
</dbReference>
<dbReference type="InterPro" id="IPR047272">
    <property type="entry name" value="S49_SppA_C"/>
</dbReference>
<keyword evidence="7" id="KW-1003">Cell membrane</keyword>
<keyword evidence="6 7" id="KW-0472">Membrane</keyword>
<dbReference type="InterPro" id="IPR004635">
    <property type="entry name" value="Pept_S49_SppA"/>
</dbReference>
<dbReference type="InterPro" id="IPR004634">
    <property type="entry name" value="Pept_S49_pIV"/>
</dbReference>
<reference evidence="11 12" key="1">
    <citation type="submission" date="2018-02" db="EMBL/GenBank/DDBJ databases">
        <authorList>
            <person name="Cohen D.B."/>
            <person name="Kent A.D."/>
        </authorList>
    </citation>
    <scope>NUCLEOTIDE SEQUENCE [LARGE SCALE GENOMIC DNA]</scope>
    <source>
        <strain evidence="11 12">CCAP 1448/3</strain>
    </source>
</reference>
<dbReference type="EMBL" id="PVWJ01000030">
    <property type="protein sequence ID" value="PSB03505.1"/>
    <property type="molecule type" value="Genomic_DNA"/>
</dbReference>
<dbReference type="AlphaFoldDB" id="A0A2T1C5E7"/>
<keyword evidence="5" id="KW-0720">Serine protease</keyword>
<dbReference type="GO" id="GO:0005886">
    <property type="term" value="C:plasma membrane"/>
    <property type="evidence" value="ECO:0007669"/>
    <property type="project" value="UniProtKB-SubCell"/>
</dbReference>
<dbReference type="GO" id="GO:0006465">
    <property type="term" value="P:signal peptide processing"/>
    <property type="evidence" value="ECO:0007669"/>
    <property type="project" value="InterPro"/>
</dbReference>
<dbReference type="EC" id="3.4.21.-" evidence="7"/>
<evidence type="ECO:0000313" key="11">
    <source>
        <dbReference type="EMBL" id="PSB03505.1"/>
    </source>
</evidence>
<evidence type="ECO:0000256" key="5">
    <source>
        <dbReference type="ARBA" id="ARBA00022825"/>
    </source>
</evidence>
<evidence type="ECO:0000256" key="7">
    <source>
        <dbReference type="PIRNR" id="PIRNR001217"/>
    </source>
</evidence>
<evidence type="ECO:0000256" key="8">
    <source>
        <dbReference type="PIRSR" id="PIRSR001217-1"/>
    </source>
</evidence>
<keyword evidence="9" id="KW-1133">Transmembrane helix</keyword>
<comment type="subcellular location">
    <subcellularLocation>
        <location evidence="7">Cell inner membrane</location>
    </subcellularLocation>
    <subcellularLocation>
        <location evidence="1">Membrane</location>
    </subcellularLocation>
</comment>
<keyword evidence="9" id="KW-0812">Transmembrane</keyword>
<reference evidence="11 12" key="2">
    <citation type="submission" date="2018-03" db="EMBL/GenBank/DDBJ databases">
        <title>The ancient ancestry and fast evolution of plastids.</title>
        <authorList>
            <person name="Moore K.R."/>
            <person name="Magnabosco C."/>
            <person name="Momper L."/>
            <person name="Gold D.A."/>
            <person name="Bosak T."/>
            <person name="Fournier G.P."/>
        </authorList>
    </citation>
    <scope>NUCLEOTIDE SEQUENCE [LARGE SCALE GENOMIC DNA]</scope>
    <source>
        <strain evidence="11 12">CCAP 1448/3</strain>
    </source>
</reference>